<sequence>MDENPTGQWMSASEQDPRDAKLFWTGGPVEVAADTWFVSLGSGVTVFATREGLVLVDSGTRLFAGEMAERVRTRTDLPVHTAIYTHGHIDHAYGLDAFLVEG</sequence>
<evidence type="ECO:0000259" key="1">
    <source>
        <dbReference type="Pfam" id="PF00753"/>
    </source>
</evidence>
<keyword evidence="3" id="KW-1185">Reference proteome</keyword>
<dbReference type="InterPro" id="IPR001279">
    <property type="entry name" value="Metallo-B-lactamas"/>
</dbReference>
<feature type="domain" description="Metallo-beta-lactamase" evidence="1">
    <location>
        <begin position="44"/>
        <end position="99"/>
    </location>
</feature>
<dbReference type="EMBL" id="BAAAPE010000030">
    <property type="protein sequence ID" value="GAA2104323.1"/>
    <property type="molecule type" value="Genomic_DNA"/>
</dbReference>
<accession>A0ABN2X434</accession>
<dbReference type="InterPro" id="IPR036866">
    <property type="entry name" value="RibonucZ/Hydroxyglut_hydro"/>
</dbReference>
<reference evidence="2 3" key="1">
    <citation type="journal article" date="2019" name="Int. J. Syst. Evol. Microbiol.">
        <title>The Global Catalogue of Microorganisms (GCM) 10K type strain sequencing project: providing services to taxonomists for standard genome sequencing and annotation.</title>
        <authorList>
            <consortium name="The Broad Institute Genomics Platform"/>
            <consortium name="The Broad Institute Genome Sequencing Center for Infectious Disease"/>
            <person name="Wu L."/>
            <person name="Ma J."/>
        </authorList>
    </citation>
    <scope>NUCLEOTIDE SEQUENCE [LARGE SCALE GENOMIC DNA]</scope>
    <source>
        <strain evidence="2 3">JCM 15478</strain>
    </source>
</reference>
<evidence type="ECO:0000313" key="3">
    <source>
        <dbReference type="Proteomes" id="UP001500016"/>
    </source>
</evidence>
<dbReference type="RefSeq" id="WP_344535660.1">
    <property type="nucleotide sequence ID" value="NZ_BAAAPE010000030.1"/>
</dbReference>
<dbReference type="SUPFAM" id="SSF56281">
    <property type="entry name" value="Metallo-hydrolase/oxidoreductase"/>
    <property type="match status" value="1"/>
</dbReference>
<dbReference type="Pfam" id="PF00753">
    <property type="entry name" value="Lactamase_B"/>
    <property type="match status" value="1"/>
</dbReference>
<organism evidence="2 3">
    <name type="scientific">Streptomyces albiaxialis</name>
    <dbReference type="NCBI Taxonomy" id="329523"/>
    <lineage>
        <taxon>Bacteria</taxon>
        <taxon>Bacillati</taxon>
        <taxon>Actinomycetota</taxon>
        <taxon>Actinomycetes</taxon>
        <taxon>Kitasatosporales</taxon>
        <taxon>Streptomycetaceae</taxon>
        <taxon>Streptomyces</taxon>
    </lineage>
</organism>
<dbReference type="Proteomes" id="UP001500016">
    <property type="component" value="Unassembled WGS sequence"/>
</dbReference>
<proteinExistence type="predicted"/>
<dbReference type="Gene3D" id="3.60.15.10">
    <property type="entry name" value="Ribonuclease Z/Hydroxyacylglutathione hydrolase-like"/>
    <property type="match status" value="1"/>
</dbReference>
<name>A0ABN2X434_9ACTN</name>
<gene>
    <name evidence="2" type="ORF">GCM10009801_79860</name>
</gene>
<evidence type="ECO:0000313" key="2">
    <source>
        <dbReference type="EMBL" id="GAA2104323.1"/>
    </source>
</evidence>
<protein>
    <recommendedName>
        <fullName evidence="1">Metallo-beta-lactamase domain-containing protein</fullName>
    </recommendedName>
</protein>
<comment type="caution">
    <text evidence="2">The sequence shown here is derived from an EMBL/GenBank/DDBJ whole genome shotgun (WGS) entry which is preliminary data.</text>
</comment>